<dbReference type="Proteomes" id="UP000552683">
    <property type="component" value="Unassembled WGS sequence"/>
</dbReference>
<sequence>MRIIQILRQILSHRSFEPCRAKDRKFKGASGAIFSGSHYYVNADGFIACRLGGTIVDIKEKTC</sequence>
<dbReference type="AlphaFoldDB" id="A0A842JDT9"/>
<dbReference type="RefSeq" id="WP_002944581.1">
    <property type="nucleotide sequence ID" value="NZ_JACLZK010000002.1"/>
</dbReference>
<comment type="caution">
    <text evidence="1">The sequence shown here is derived from an EMBL/GenBank/DDBJ whole genome shotgun (WGS) entry which is preliminary data.</text>
</comment>
<keyword evidence="2" id="KW-1185">Reference proteome</keyword>
<reference evidence="1 2" key="1">
    <citation type="submission" date="2020-08" db="EMBL/GenBank/DDBJ databases">
        <title>Complete genome and description of Campylobacter massiliensis Marseille-Q3452 sp. nov.</title>
        <authorList>
            <person name="Antezack A."/>
        </authorList>
    </citation>
    <scope>NUCLEOTIDE SEQUENCE [LARGE SCALE GENOMIC DNA]</scope>
    <source>
        <strain evidence="1 2">Marseille-Q3452</strain>
    </source>
</reference>
<accession>A0A842JDT9</accession>
<protein>
    <submittedName>
        <fullName evidence="1">Uncharacterized protein</fullName>
    </submittedName>
</protein>
<gene>
    <name evidence="1" type="ORF">H7R39_08085</name>
</gene>
<name>A0A842JDT9_9BACT</name>
<dbReference type="EMBL" id="JACLZK010000002">
    <property type="protein sequence ID" value="MBC2883214.1"/>
    <property type="molecule type" value="Genomic_DNA"/>
</dbReference>
<proteinExistence type="predicted"/>
<evidence type="ECO:0000313" key="2">
    <source>
        <dbReference type="Proteomes" id="UP000552683"/>
    </source>
</evidence>
<organism evidence="1 2">
    <name type="scientific">Campylobacter massiliensis</name>
    <dbReference type="NCBI Taxonomy" id="2762557"/>
    <lineage>
        <taxon>Bacteria</taxon>
        <taxon>Pseudomonadati</taxon>
        <taxon>Campylobacterota</taxon>
        <taxon>Epsilonproteobacteria</taxon>
        <taxon>Campylobacterales</taxon>
        <taxon>Campylobacteraceae</taxon>
        <taxon>Campylobacter</taxon>
    </lineage>
</organism>
<evidence type="ECO:0000313" key="1">
    <source>
        <dbReference type="EMBL" id="MBC2883214.1"/>
    </source>
</evidence>